<keyword evidence="10" id="KW-0238">DNA-binding</keyword>
<protein>
    <recommendedName>
        <fullName evidence="10">Endonuclease III</fullName>
        <ecNumber evidence="10">4.2.99.18</ecNumber>
    </recommendedName>
    <alternativeName>
        <fullName evidence="10">DNA-(apurinic or apyrimidinic site) lyase</fullName>
    </alternativeName>
</protein>
<dbReference type="Pfam" id="PF00730">
    <property type="entry name" value="HhH-GPD"/>
    <property type="match status" value="1"/>
</dbReference>
<keyword evidence="8 10" id="KW-0234">DNA repair</keyword>
<organism evidence="13 14">
    <name type="scientific">Plesiocystis pacifica SIR-1</name>
    <dbReference type="NCBI Taxonomy" id="391625"/>
    <lineage>
        <taxon>Bacteria</taxon>
        <taxon>Pseudomonadati</taxon>
        <taxon>Myxococcota</taxon>
        <taxon>Polyangia</taxon>
        <taxon>Nannocystales</taxon>
        <taxon>Nannocystaceae</taxon>
        <taxon>Plesiocystis</taxon>
    </lineage>
</organism>
<dbReference type="OrthoDB" id="9800977at2"/>
<dbReference type="STRING" id="391625.PPSIR1_31798"/>
<evidence type="ECO:0000256" key="5">
    <source>
        <dbReference type="ARBA" id="ARBA00022801"/>
    </source>
</evidence>
<dbReference type="EC" id="4.2.99.18" evidence="10"/>
<evidence type="ECO:0000256" key="3">
    <source>
        <dbReference type="ARBA" id="ARBA00022723"/>
    </source>
</evidence>
<dbReference type="InterPro" id="IPR005759">
    <property type="entry name" value="Nth"/>
</dbReference>
<comment type="function">
    <text evidence="10">DNA repair enzyme that has both DNA N-glycosylase activity and AP-lyase activity. The DNA N-glycosylase activity releases various damaged pyrimidines from DNA by cleaving the N-glycosidic bond, leaving an AP (apurinic/apyrimidinic) site. The AP-lyase activity cleaves the phosphodiester bond 3' to the AP site by a beta-elimination, leaving a 3'-terminal unsaturated sugar and a product with a terminal 5'-phosphate.</text>
</comment>
<dbReference type="GO" id="GO:0051539">
    <property type="term" value="F:4 iron, 4 sulfur cluster binding"/>
    <property type="evidence" value="ECO:0007669"/>
    <property type="project" value="UniProtKB-KW"/>
</dbReference>
<dbReference type="Gene3D" id="1.10.340.30">
    <property type="entry name" value="Hypothetical protein, domain 2"/>
    <property type="match status" value="1"/>
</dbReference>
<evidence type="ECO:0000313" key="13">
    <source>
        <dbReference type="EMBL" id="EDM79777.1"/>
    </source>
</evidence>
<keyword evidence="3" id="KW-0479">Metal-binding</keyword>
<keyword evidence="7" id="KW-0411">Iron-sulfur</keyword>
<evidence type="ECO:0000256" key="6">
    <source>
        <dbReference type="ARBA" id="ARBA00023004"/>
    </source>
</evidence>
<comment type="similarity">
    <text evidence="1 10">Belongs to the Nth/MutY family.</text>
</comment>
<dbReference type="FunFam" id="1.10.340.30:FF:000001">
    <property type="entry name" value="Endonuclease III"/>
    <property type="match status" value="1"/>
</dbReference>
<evidence type="ECO:0000313" key="14">
    <source>
        <dbReference type="Proteomes" id="UP000005801"/>
    </source>
</evidence>
<evidence type="ECO:0000256" key="10">
    <source>
        <dbReference type="HAMAP-Rule" id="MF_00942"/>
    </source>
</evidence>
<dbReference type="SUPFAM" id="SSF48150">
    <property type="entry name" value="DNA-glycosylase"/>
    <property type="match status" value="1"/>
</dbReference>
<feature type="compositionally biased region" description="Basic residues" evidence="11">
    <location>
        <begin position="228"/>
        <end position="279"/>
    </location>
</feature>
<dbReference type="PROSITE" id="PS01155">
    <property type="entry name" value="ENDONUCLEASE_III_2"/>
    <property type="match status" value="1"/>
</dbReference>
<keyword evidence="13" id="KW-0255">Endonuclease</keyword>
<name>A6G2S7_9BACT</name>
<dbReference type="CDD" id="cd00056">
    <property type="entry name" value="ENDO3c"/>
    <property type="match status" value="1"/>
</dbReference>
<sequence length="279" mass="30757">MRRADKAQKILAQLDELYPELPIPLDHRDAFTLLVAVLLSAQTTDARVNEVTPALFADGPDPATMAALPVKQILGHIKTLGLAPTKAKRVKALAQQLVDEHDGEVPQDMAALERLPGVGHKTASVVMAQAFGVPAFPVDTHIHRLAARWGLSNGTTVERTEADLKRLFPEDRWNDVHLQFIFFGREYCPALYHELADCPICGWAATKKRVLEERRANDAARREAAARMAKKKAAKKKTAKKKAAKKKATKKKTAKKAATKKKVAKKKTVKKKAAKKKAS</sequence>
<evidence type="ECO:0000256" key="2">
    <source>
        <dbReference type="ARBA" id="ARBA00022485"/>
    </source>
</evidence>
<dbReference type="PANTHER" id="PTHR10359:SF18">
    <property type="entry name" value="ENDONUCLEASE III"/>
    <property type="match status" value="1"/>
</dbReference>
<evidence type="ECO:0000256" key="7">
    <source>
        <dbReference type="ARBA" id="ARBA00023014"/>
    </source>
</evidence>
<dbReference type="Gene3D" id="1.10.1670.10">
    <property type="entry name" value="Helix-hairpin-Helix base-excision DNA repair enzymes (C-terminal)"/>
    <property type="match status" value="1"/>
</dbReference>
<feature type="domain" description="HhH-GPD" evidence="12">
    <location>
        <begin position="39"/>
        <end position="186"/>
    </location>
</feature>
<dbReference type="Proteomes" id="UP000005801">
    <property type="component" value="Unassembled WGS sequence"/>
</dbReference>
<feature type="region of interest" description="Disordered" evidence="11">
    <location>
        <begin position="223"/>
        <end position="279"/>
    </location>
</feature>
<dbReference type="InterPro" id="IPR003265">
    <property type="entry name" value="HhH-GPD_domain"/>
</dbReference>
<keyword evidence="6" id="KW-0408">Iron</keyword>
<keyword evidence="10" id="KW-0456">Lyase</keyword>
<evidence type="ECO:0000256" key="4">
    <source>
        <dbReference type="ARBA" id="ARBA00022763"/>
    </source>
</evidence>
<keyword evidence="9 10" id="KW-0326">Glycosidase</keyword>
<evidence type="ECO:0000256" key="9">
    <source>
        <dbReference type="ARBA" id="ARBA00023295"/>
    </source>
</evidence>
<gene>
    <name evidence="10" type="primary">nth</name>
    <name evidence="13" type="ORF">PPSIR1_31798</name>
</gene>
<dbReference type="InterPro" id="IPR023170">
    <property type="entry name" value="HhH_base_excis_C"/>
</dbReference>
<proteinExistence type="inferred from homology"/>
<comment type="catalytic activity">
    <reaction evidence="10">
        <text>2'-deoxyribonucleotide-(2'-deoxyribose 5'-phosphate)-2'-deoxyribonucleotide-DNA = a 3'-end 2'-deoxyribonucleotide-(2,3-dehydro-2,3-deoxyribose 5'-phosphate)-DNA + a 5'-end 5'-phospho-2'-deoxyribonucleoside-DNA + H(+)</text>
        <dbReference type="Rhea" id="RHEA:66592"/>
        <dbReference type="Rhea" id="RHEA-COMP:13180"/>
        <dbReference type="Rhea" id="RHEA-COMP:16897"/>
        <dbReference type="Rhea" id="RHEA-COMP:17067"/>
        <dbReference type="ChEBI" id="CHEBI:15378"/>
        <dbReference type="ChEBI" id="CHEBI:136412"/>
        <dbReference type="ChEBI" id="CHEBI:157695"/>
        <dbReference type="ChEBI" id="CHEBI:167181"/>
        <dbReference type="EC" id="4.2.99.18"/>
    </reaction>
</comment>
<dbReference type="SMART" id="SM00478">
    <property type="entry name" value="ENDO3c"/>
    <property type="match status" value="1"/>
</dbReference>
<evidence type="ECO:0000256" key="1">
    <source>
        <dbReference type="ARBA" id="ARBA00008343"/>
    </source>
</evidence>
<dbReference type="HAMAP" id="MF_00942">
    <property type="entry name" value="Nth"/>
    <property type="match status" value="1"/>
</dbReference>
<dbReference type="EMBL" id="ABCS01000016">
    <property type="protein sequence ID" value="EDM79777.1"/>
    <property type="molecule type" value="Genomic_DNA"/>
</dbReference>
<keyword evidence="4 10" id="KW-0227">DNA damage</keyword>
<comment type="cofactor">
    <cofactor evidence="10">
        <name>[4Fe-4S] cluster</name>
        <dbReference type="ChEBI" id="CHEBI:49883"/>
    </cofactor>
    <text evidence="10">Binds 1 [4Fe-4S] cluster.</text>
</comment>
<reference evidence="13 14" key="1">
    <citation type="submission" date="2007-06" db="EMBL/GenBank/DDBJ databases">
        <authorList>
            <person name="Shimkets L."/>
            <person name="Ferriera S."/>
            <person name="Johnson J."/>
            <person name="Kravitz S."/>
            <person name="Beeson K."/>
            <person name="Sutton G."/>
            <person name="Rogers Y.-H."/>
            <person name="Friedman R."/>
            <person name="Frazier M."/>
            <person name="Venter J.C."/>
        </authorList>
    </citation>
    <scope>NUCLEOTIDE SEQUENCE [LARGE SCALE GENOMIC DNA]</scope>
    <source>
        <strain evidence="13 14">SIR-1</strain>
    </source>
</reference>
<dbReference type="GO" id="GO:0019104">
    <property type="term" value="F:DNA N-glycosylase activity"/>
    <property type="evidence" value="ECO:0007669"/>
    <property type="project" value="UniProtKB-UniRule"/>
</dbReference>
<evidence type="ECO:0000256" key="11">
    <source>
        <dbReference type="SAM" id="MobiDB-lite"/>
    </source>
</evidence>
<dbReference type="InterPro" id="IPR011257">
    <property type="entry name" value="DNA_glycosylase"/>
</dbReference>
<evidence type="ECO:0000256" key="8">
    <source>
        <dbReference type="ARBA" id="ARBA00023204"/>
    </source>
</evidence>
<keyword evidence="2" id="KW-0004">4Fe-4S</keyword>
<keyword evidence="14" id="KW-1185">Reference proteome</keyword>
<evidence type="ECO:0000259" key="12">
    <source>
        <dbReference type="SMART" id="SM00478"/>
    </source>
</evidence>
<accession>A6G2S7</accession>
<keyword evidence="5 10" id="KW-0378">Hydrolase</keyword>
<dbReference type="InterPro" id="IPR004036">
    <property type="entry name" value="Endonuclease-III-like_CS2"/>
</dbReference>
<dbReference type="PANTHER" id="PTHR10359">
    <property type="entry name" value="A/G-SPECIFIC ADENINE GLYCOSYLASE/ENDONUCLEASE III"/>
    <property type="match status" value="1"/>
</dbReference>
<comment type="caution">
    <text evidence="10">Lacks conserved residue(s) required for the propagation of feature annotation.</text>
</comment>
<dbReference type="GO" id="GO:0140078">
    <property type="term" value="F:class I DNA-(apurinic or apyrimidinic site) endonuclease activity"/>
    <property type="evidence" value="ECO:0007669"/>
    <property type="project" value="UniProtKB-EC"/>
</dbReference>
<dbReference type="GO" id="GO:0046872">
    <property type="term" value="F:metal ion binding"/>
    <property type="evidence" value="ECO:0007669"/>
    <property type="project" value="UniProtKB-KW"/>
</dbReference>
<comment type="caution">
    <text evidence="13">The sequence shown here is derived from an EMBL/GenBank/DDBJ whole genome shotgun (WGS) entry which is preliminary data.</text>
</comment>
<dbReference type="GO" id="GO:0006285">
    <property type="term" value="P:base-excision repair, AP site formation"/>
    <property type="evidence" value="ECO:0007669"/>
    <property type="project" value="TreeGrafter"/>
</dbReference>
<dbReference type="eggNOG" id="COG0177">
    <property type="taxonomic scope" value="Bacteria"/>
</dbReference>
<dbReference type="GO" id="GO:0003677">
    <property type="term" value="F:DNA binding"/>
    <property type="evidence" value="ECO:0007669"/>
    <property type="project" value="UniProtKB-UniRule"/>
</dbReference>
<dbReference type="AlphaFoldDB" id="A6G2S7"/>
<keyword evidence="13" id="KW-0540">Nuclease</keyword>